<dbReference type="OrthoDB" id="9805025at2"/>
<proteinExistence type="predicted"/>
<dbReference type="InterPro" id="IPR053150">
    <property type="entry name" value="Teicoplanin_resist-assoc"/>
</dbReference>
<feature type="domain" description="VanZ-like" evidence="2">
    <location>
        <begin position="63"/>
        <end position="157"/>
    </location>
</feature>
<feature type="transmembrane region" description="Helical" evidence="1">
    <location>
        <begin position="142"/>
        <end position="162"/>
    </location>
</feature>
<evidence type="ECO:0000313" key="3">
    <source>
        <dbReference type="EMBL" id="PRX39592.1"/>
    </source>
</evidence>
<dbReference type="AlphaFoldDB" id="A0A2T0LCD7"/>
<dbReference type="InterPro" id="IPR006976">
    <property type="entry name" value="VanZ-like"/>
</dbReference>
<evidence type="ECO:0000259" key="2">
    <source>
        <dbReference type="Pfam" id="PF04892"/>
    </source>
</evidence>
<dbReference type="Pfam" id="PF04892">
    <property type="entry name" value="VanZ"/>
    <property type="match status" value="1"/>
</dbReference>
<dbReference type="PANTHER" id="PTHR36834">
    <property type="entry name" value="MEMBRANE PROTEIN-RELATED"/>
    <property type="match status" value="1"/>
</dbReference>
<sequence>MFLRNRNLSSKKLSSGYHSHVMGPAQVYNRSRAALHIRKGFFVRIDIESIMPLASVILIPLLICLIPFREMSVDYLLSIQGIGNIALGIPFGFGLPFLVESDFRSILRRGLFFTLSIELVQLVISLSYGFPYRTVDINDVMLNLSGVMIGFALFCFFSRFAAGVRRQGRCVTEAKRDNQSRAE</sequence>
<dbReference type="PANTHER" id="PTHR36834:SF1">
    <property type="entry name" value="INTEGRAL MEMBRANE PROTEIN"/>
    <property type="match status" value="1"/>
</dbReference>
<keyword evidence="1" id="KW-0472">Membrane</keyword>
<feature type="transmembrane region" description="Helical" evidence="1">
    <location>
        <begin position="49"/>
        <end position="69"/>
    </location>
</feature>
<keyword evidence="1" id="KW-1133">Transmembrane helix</keyword>
<feature type="transmembrane region" description="Helical" evidence="1">
    <location>
        <begin position="111"/>
        <end position="130"/>
    </location>
</feature>
<accession>A0A2T0LCD7</accession>
<dbReference type="Proteomes" id="UP000237797">
    <property type="component" value="Unassembled WGS sequence"/>
</dbReference>
<protein>
    <submittedName>
        <fullName evidence="3">VanZ like protein</fullName>
    </submittedName>
</protein>
<organism evidence="3 4">
    <name type="scientific">Planifilum fimeticola</name>
    <dbReference type="NCBI Taxonomy" id="201975"/>
    <lineage>
        <taxon>Bacteria</taxon>
        <taxon>Bacillati</taxon>
        <taxon>Bacillota</taxon>
        <taxon>Bacilli</taxon>
        <taxon>Bacillales</taxon>
        <taxon>Thermoactinomycetaceae</taxon>
        <taxon>Planifilum</taxon>
    </lineage>
</organism>
<feature type="transmembrane region" description="Helical" evidence="1">
    <location>
        <begin position="75"/>
        <end position="99"/>
    </location>
</feature>
<evidence type="ECO:0000256" key="1">
    <source>
        <dbReference type="SAM" id="Phobius"/>
    </source>
</evidence>
<dbReference type="EMBL" id="PVNE01000023">
    <property type="protein sequence ID" value="PRX39592.1"/>
    <property type="molecule type" value="Genomic_DNA"/>
</dbReference>
<comment type="caution">
    <text evidence="3">The sequence shown here is derived from an EMBL/GenBank/DDBJ whole genome shotgun (WGS) entry which is preliminary data.</text>
</comment>
<reference evidence="3 4" key="1">
    <citation type="submission" date="2018-03" db="EMBL/GenBank/DDBJ databases">
        <title>Genomic Encyclopedia of Archaeal and Bacterial Type Strains, Phase II (KMG-II): from individual species to whole genera.</title>
        <authorList>
            <person name="Goeker M."/>
        </authorList>
    </citation>
    <scope>NUCLEOTIDE SEQUENCE [LARGE SCALE GENOMIC DNA]</scope>
    <source>
        <strain evidence="3 4">DSM 44946</strain>
    </source>
</reference>
<name>A0A2T0LCD7_9BACL</name>
<evidence type="ECO:0000313" key="4">
    <source>
        <dbReference type="Proteomes" id="UP000237797"/>
    </source>
</evidence>
<keyword evidence="1" id="KW-0812">Transmembrane</keyword>
<keyword evidence="4" id="KW-1185">Reference proteome</keyword>
<gene>
    <name evidence="3" type="ORF">CLV97_12345</name>
</gene>